<evidence type="ECO:0000313" key="1">
    <source>
        <dbReference type="EMBL" id="MBT0653552.1"/>
    </source>
</evidence>
<accession>A0ABS5SFV7</accession>
<sequence>MKAAIVCPFYGKSDDYCDVGCGYISPYDVNMIIRYCSCRHKECLKYQELADRFPSEALDLIKC</sequence>
<evidence type="ECO:0000313" key="2">
    <source>
        <dbReference type="Proteomes" id="UP000756860"/>
    </source>
</evidence>
<dbReference type="RefSeq" id="WP_214175557.1">
    <property type="nucleotide sequence ID" value="NZ_JAHCVK010000004.1"/>
</dbReference>
<keyword evidence="2" id="KW-1185">Reference proteome</keyword>
<gene>
    <name evidence="1" type="ORF">KI810_10835</name>
</gene>
<name>A0ABS5SFV7_9BACT</name>
<proteinExistence type="predicted"/>
<dbReference type="EMBL" id="JAHCVK010000004">
    <property type="protein sequence ID" value="MBT0653552.1"/>
    <property type="molecule type" value="Genomic_DNA"/>
</dbReference>
<organism evidence="1 2">
    <name type="scientific">Geomobilimonas luticola</name>
    <dbReference type="NCBI Taxonomy" id="1114878"/>
    <lineage>
        <taxon>Bacteria</taxon>
        <taxon>Pseudomonadati</taxon>
        <taxon>Thermodesulfobacteriota</taxon>
        <taxon>Desulfuromonadia</taxon>
        <taxon>Geobacterales</taxon>
        <taxon>Geobacteraceae</taxon>
        <taxon>Geomobilimonas</taxon>
    </lineage>
</organism>
<dbReference type="Proteomes" id="UP000756860">
    <property type="component" value="Unassembled WGS sequence"/>
</dbReference>
<reference evidence="1 2" key="1">
    <citation type="submission" date="2021-05" db="EMBL/GenBank/DDBJ databases">
        <title>The draft genome of Geobacter luticola JCM 17780.</title>
        <authorList>
            <person name="Xu Z."/>
            <person name="Masuda Y."/>
            <person name="Itoh H."/>
            <person name="Senoo K."/>
        </authorList>
    </citation>
    <scope>NUCLEOTIDE SEQUENCE [LARGE SCALE GENOMIC DNA]</scope>
    <source>
        <strain evidence="1 2">JCM 17780</strain>
    </source>
</reference>
<protein>
    <submittedName>
        <fullName evidence="1">Uncharacterized protein</fullName>
    </submittedName>
</protein>
<comment type="caution">
    <text evidence="1">The sequence shown here is derived from an EMBL/GenBank/DDBJ whole genome shotgun (WGS) entry which is preliminary data.</text>
</comment>